<organism evidence="12 13">
    <name type="scientific">Thermacetogenium phaeum (strain ATCC BAA-254 / DSM 26808 / PB)</name>
    <dbReference type="NCBI Taxonomy" id="1089553"/>
    <lineage>
        <taxon>Bacteria</taxon>
        <taxon>Bacillati</taxon>
        <taxon>Bacillota</taxon>
        <taxon>Clostridia</taxon>
        <taxon>Thermoanaerobacterales</taxon>
        <taxon>Thermoanaerobacteraceae</taxon>
        <taxon>Thermacetogenium</taxon>
    </lineage>
</organism>
<dbReference type="GO" id="GO:0009378">
    <property type="term" value="F:four-way junction helicase activity"/>
    <property type="evidence" value="ECO:0007669"/>
    <property type="project" value="InterPro"/>
</dbReference>
<keyword evidence="5 9" id="KW-0067">ATP-binding</keyword>
<dbReference type="Pfam" id="PF17864">
    <property type="entry name" value="AAA_lid_4"/>
    <property type="match status" value="1"/>
</dbReference>
<feature type="binding site" evidence="9">
    <location>
        <position position="172"/>
    </location>
    <ligand>
        <name>ATP</name>
        <dbReference type="ChEBI" id="CHEBI:30616"/>
    </ligand>
</feature>
<evidence type="ECO:0000256" key="4">
    <source>
        <dbReference type="ARBA" id="ARBA00022801"/>
    </source>
</evidence>
<comment type="subcellular location">
    <subcellularLocation>
        <location evidence="9">Cytoplasm</location>
    </subcellularLocation>
</comment>
<feature type="region of interest" description="Head domain (RuvB-H)" evidence="9">
    <location>
        <begin position="256"/>
        <end position="349"/>
    </location>
</feature>
<keyword evidence="8 9" id="KW-0234">DNA repair</keyword>
<evidence type="ECO:0000313" key="12">
    <source>
        <dbReference type="EMBL" id="AFV11452.1"/>
    </source>
</evidence>
<dbReference type="EMBL" id="CP003732">
    <property type="protein sequence ID" value="AFV11452.1"/>
    <property type="molecule type" value="Genomic_DNA"/>
</dbReference>
<keyword evidence="4 9" id="KW-0378">Hydrolase</keyword>
<keyword evidence="1 9" id="KW-0963">Cytoplasm</keyword>
<comment type="similarity">
    <text evidence="9">Belongs to the RuvB family.</text>
</comment>
<comment type="domain">
    <text evidence="9">Has 3 domains, the large (RuvB-L) and small ATPase (RuvB-S) domains and the C-terminal head (RuvB-H) domain. The head domain binds DNA, while the ATPase domains jointly bind ATP, ADP or are empty depending on the state of the subunit in the translocation cycle. During a single DNA translocation step the structure of each domain remains the same, but their relative positions change.</text>
</comment>
<evidence type="ECO:0000256" key="6">
    <source>
        <dbReference type="ARBA" id="ARBA00023125"/>
    </source>
</evidence>
<dbReference type="GO" id="GO:0048476">
    <property type="term" value="C:Holliday junction resolvase complex"/>
    <property type="evidence" value="ECO:0007669"/>
    <property type="project" value="UniProtKB-UniRule"/>
</dbReference>
<feature type="binding site" evidence="9">
    <location>
        <position position="219"/>
    </location>
    <ligand>
        <name>ATP</name>
        <dbReference type="ChEBI" id="CHEBI:30616"/>
    </ligand>
</feature>
<dbReference type="SMART" id="SM00382">
    <property type="entry name" value="AAA"/>
    <property type="match status" value="1"/>
</dbReference>
<dbReference type="SUPFAM" id="SSF52540">
    <property type="entry name" value="P-loop containing nucleoside triphosphate hydrolases"/>
    <property type="match status" value="1"/>
</dbReference>
<keyword evidence="6 9" id="KW-0238">DNA-binding</keyword>
<evidence type="ECO:0000256" key="1">
    <source>
        <dbReference type="ARBA" id="ARBA00022490"/>
    </source>
</evidence>
<dbReference type="InterPro" id="IPR036390">
    <property type="entry name" value="WH_DNA-bd_sf"/>
</dbReference>
<feature type="binding site" evidence="9">
    <location>
        <position position="182"/>
    </location>
    <ligand>
        <name>ATP</name>
        <dbReference type="ChEBI" id="CHEBI:30616"/>
    </ligand>
</feature>
<dbReference type="InterPro" id="IPR008823">
    <property type="entry name" value="RuvB_wg_C"/>
</dbReference>
<feature type="domain" description="AAA+ ATPase" evidence="11">
    <location>
        <begin position="52"/>
        <end position="183"/>
    </location>
</feature>
<keyword evidence="3 9" id="KW-0227">DNA damage</keyword>
<comment type="caution">
    <text evidence="9">Lacks conserved residue(s) required for the propagation of feature annotation.</text>
</comment>
<dbReference type="Gene3D" id="1.10.8.60">
    <property type="match status" value="1"/>
</dbReference>
<dbReference type="OrthoDB" id="9804478at2"/>
<feature type="binding site" evidence="9">
    <location>
        <position position="22"/>
    </location>
    <ligand>
        <name>ATP</name>
        <dbReference type="ChEBI" id="CHEBI:30616"/>
    </ligand>
</feature>
<dbReference type="EC" id="3.6.4.-" evidence="9"/>
<dbReference type="PANTHER" id="PTHR42848">
    <property type="match status" value="1"/>
</dbReference>
<dbReference type="HAMAP" id="MF_00016">
    <property type="entry name" value="DNA_HJ_migration_RuvB"/>
    <property type="match status" value="1"/>
</dbReference>
<dbReference type="GO" id="GO:0005737">
    <property type="term" value="C:cytoplasm"/>
    <property type="evidence" value="ECO:0007669"/>
    <property type="project" value="UniProtKB-SubCell"/>
</dbReference>
<comment type="subunit">
    <text evidence="9">Homohexamer. Forms an RuvA(8)-RuvB(12)-Holliday junction (HJ) complex. HJ DNA is sandwiched between 2 RuvA tetramers; dsDNA enters through RuvA and exits via RuvB. An RuvB hexamer assembles on each DNA strand where it exits the tetramer. Each RuvB hexamer is contacted by two RuvA subunits (via domain III) on 2 adjacent RuvB subunits; this complex drives branch migration. In the full resolvosome a probable DNA-RuvA(4)-RuvB(12)-RuvC(2) complex forms which resolves the HJ.</text>
</comment>
<dbReference type="Gene3D" id="3.40.50.300">
    <property type="entry name" value="P-loop containing nucleotide triphosphate hydrolases"/>
    <property type="match status" value="1"/>
</dbReference>
<dbReference type="CDD" id="cd00009">
    <property type="entry name" value="AAA"/>
    <property type="match status" value="1"/>
</dbReference>
<evidence type="ECO:0000256" key="8">
    <source>
        <dbReference type="ARBA" id="ARBA00023204"/>
    </source>
</evidence>
<proteinExistence type="inferred from homology"/>
<feature type="binding site" evidence="9">
    <location>
        <begin position="129"/>
        <end position="131"/>
    </location>
    <ligand>
        <name>ATP</name>
        <dbReference type="ChEBI" id="CHEBI:30616"/>
    </ligand>
</feature>
<keyword evidence="7 9" id="KW-0233">DNA recombination</keyword>
<evidence type="ECO:0000313" key="13">
    <source>
        <dbReference type="Proteomes" id="UP000000467"/>
    </source>
</evidence>
<dbReference type="AlphaFoldDB" id="K4LHA4"/>
<sequence>MEERIVSAAALPQERETETSLRPRSLEEFIGQRQIKENLAVFIKAALQRKEPLDHVLLYGPPGLGKTTLAHIIAREMGVRLYPTSGPALERAGDMAAVLTNLEEGEVLFIDEIHRLPRVVEEILYPALEDYCLDIMIGKGPGARSLRIDLPHFTLIGATTRAGLVSLPLRDRFGIILRMDYYPTEELHEIVRRAAKLLGVELDDQGAWEIACRARGTPRIATRLLRRIRDFADVEGARLVDRDLVKSALEKLEVDEAGLDRVDRILLETVIHKFQGGPVGLDTLAAAAREEAGTVEDVYEPYLLQMGYLQRTPRGRVATPLAYAHLGVPLRQDGERLGQQELFNKEDKK</sequence>
<dbReference type="GO" id="GO:0016887">
    <property type="term" value="F:ATP hydrolysis activity"/>
    <property type="evidence" value="ECO:0007669"/>
    <property type="project" value="RHEA"/>
</dbReference>
<dbReference type="InterPro" id="IPR004605">
    <property type="entry name" value="DNA_helicase_Holl-junc_RuvB"/>
</dbReference>
<dbReference type="SUPFAM" id="SSF46785">
    <property type="entry name" value="Winged helix' DNA-binding domain"/>
    <property type="match status" value="1"/>
</dbReference>
<reference evidence="12 13" key="1">
    <citation type="journal article" date="2012" name="BMC Genomics">
        <title>Genome-guided analysis of physiological and morphological traits of the fermentative acetate oxidizer Thermacetogenium phaeum.</title>
        <authorList>
            <person name="Oehler D."/>
            <person name="Poehlein A."/>
            <person name="Leimbach A."/>
            <person name="Muller N."/>
            <person name="Daniel R."/>
            <person name="Gottschalk G."/>
            <person name="Schink B."/>
        </authorList>
    </citation>
    <scope>NUCLEOTIDE SEQUENCE [LARGE SCALE GENOMIC DNA]</scope>
    <source>
        <strain evidence="13">ATCC BAA-254 / DSM 26808 / PB</strain>
    </source>
</reference>
<evidence type="ECO:0000259" key="11">
    <source>
        <dbReference type="SMART" id="SM00382"/>
    </source>
</evidence>
<comment type="catalytic activity">
    <reaction evidence="9">
        <text>ATP + H2O = ADP + phosphate + H(+)</text>
        <dbReference type="Rhea" id="RHEA:13065"/>
        <dbReference type="ChEBI" id="CHEBI:15377"/>
        <dbReference type="ChEBI" id="CHEBI:15378"/>
        <dbReference type="ChEBI" id="CHEBI:30616"/>
        <dbReference type="ChEBI" id="CHEBI:43474"/>
        <dbReference type="ChEBI" id="CHEBI:456216"/>
    </reaction>
</comment>
<feature type="binding site" evidence="9">
    <location>
        <position position="63"/>
    </location>
    <ligand>
        <name>ATP</name>
        <dbReference type="ChEBI" id="CHEBI:30616"/>
    </ligand>
</feature>
<evidence type="ECO:0000256" key="2">
    <source>
        <dbReference type="ARBA" id="ARBA00022741"/>
    </source>
</evidence>
<dbReference type="InterPro" id="IPR041445">
    <property type="entry name" value="AAA_lid_4"/>
</dbReference>
<feature type="binding site" evidence="9">
    <location>
        <position position="311"/>
    </location>
    <ligand>
        <name>DNA</name>
        <dbReference type="ChEBI" id="CHEBI:16991"/>
    </ligand>
</feature>
<dbReference type="Pfam" id="PF05491">
    <property type="entry name" value="WHD_RuvB"/>
    <property type="match status" value="1"/>
</dbReference>
<dbReference type="KEGG" id="tpz:Tph_c12310"/>
<dbReference type="Proteomes" id="UP000000467">
    <property type="component" value="Chromosome"/>
</dbReference>
<feature type="binding site" evidence="9">
    <location>
        <position position="67"/>
    </location>
    <ligand>
        <name>ATP</name>
        <dbReference type="ChEBI" id="CHEBI:30616"/>
    </ligand>
</feature>
<feature type="region of interest" description="Disordered" evidence="10">
    <location>
        <begin position="1"/>
        <end position="20"/>
    </location>
</feature>
<feature type="binding site" evidence="9">
    <location>
        <position position="316"/>
    </location>
    <ligand>
        <name>DNA</name>
        <dbReference type="ChEBI" id="CHEBI:16991"/>
    </ligand>
</feature>
<dbReference type="eggNOG" id="COG2255">
    <property type="taxonomic scope" value="Bacteria"/>
</dbReference>
<dbReference type="HOGENOM" id="CLU_055599_1_0_9"/>
<evidence type="ECO:0000256" key="9">
    <source>
        <dbReference type="HAMAP-Rule" id="MF_00016"/>
    </source>
</evidence>
<feature type="region of interest" description="Small ATPAse domain (RuvB-S)" evidence="9">
    <location>
        <begin position="183"/>
        <end position="253"/>
    </location>
</feature>
<dbReference type="GO" id="GO:0000400">
    <property type="term" value="F:four-way junction DNA binding"/>
    <property type="evidence" value="ECO:0007669"/>
    <property type="project" value="UniProtKB-UniRule"/>
</dbReference>
<dbReference type="Gene3D" id="1.10.10.10">
    <property type="entry name" value="Winged helix-like DNA-binding domain superfamily/Winged helix DNA-binding domain"/>
    <property type="match status" value="1"/>
</dbReference>
<evidence type="ECO:0000256" key="5">
    <source>
        <dbReference type="ARBA" id="ARBA00022840"/>
    </source>
</evidence>
<dbReference type="InterPro" id="IPR008824">
    <property type="entry name" value="RuvB-like_N"/>
</dbReference>
<feature type="binding site" evidence="9">
    <location>
        <position position="21"/>
    </location>
    <ligand>
        <name>ATP</name>
        <dbReference type="ChEBI" id="CHEBI:30616"/>
    </ligand>
</feature>
<dbReference type="RefSeq" id="WP_015050333.1">
    <property type="nucleotide sequence ID" value="NC_018870.1"/>
</dbReference>
<keyword evidence="2 9" id="KW-0547">Nucleotide-binding</keyword>
<dbReference type="InterPro" id="IPR036388">
    <property type="entry name" value="WH-like_DNA-bd_sf"/>
</dbReference>
<feature type="binding site" evidence="9">
    <location>
        <position position="68"/>
    </location>
    <ligand>
        <name>ATP</name>
        <dbReference type="ChEBI" id="CHEBI:30616"/>
    </ligand>
</feature>
<dbReference type="GO" id="GO:0006281">
    <property type="term" value="P:DNA repair"/>
    <property type="evidence" value="ECO:0007669"/>
    <property type="project" value="UniProtKB-UniRule"/>
</dbReference>
<feature type="region of interest" description="Large ATPase domain (RuvB-L)" evidence="9">
    <location>
        <begin position="2"/>
        <end position="182"/>
    </location>
</feature>
<dbReference type="NCBIfam" id="TIGR00635">
    <property type="entry name" value="ruvB"/>
    <property type="match status" value="1"/>
</dbReference>
<accession>K4LHA4</accession>
<dbReference type="InterPro" id="IPR003593">
    <property type="entry name" value="AAA+_ATPase"/>
</dbReference>
<dbReference type="GO" id="GO:0005524">
    <property type="term" value="F:ATP binding"/>
    <property type="evidence" value="ECO:0007669"/>
    <property type="project" value="UniProtKB-UniRule"/>
</dbReference>
<keyword evidence="13" id="KW-1185">Reference proteome</keyword>
<gene>
    <name evidence="9 12" type="primary">ruvB</name>
    <name evidence="12" type="ordered locus">Tph_c12310</name>
</gene>
<dbReference type="NCBIfam" id="NF000868">
    <property type="entry name" value="PRK00080.1"/>
    <property type="match status" value="1"/>
</dbReference>
<keyword evidence="12" id="KW-0347">Helicase</keyword>
<dbReference type="STRING" id="1089553.Tph_c12310"/>
<feature type="binding site" evidence="9">
    <location>
        <position position="66"/>
    </location>
    <ligand>
        <name>ATP</name>
        <dbReference type="ChEBI" id="CHEBI:30616"/>
    </ligand>
</feature>
<dbReference type="PANTHER" id="PTHR42848:SF1">
    <property type="entry name" value="HOLLIDAY JUNCTION BRANCH MIGRATION COMPLEX SUBUNIT RUVB"/>
    <property type="match status" value="1"/>
</dbReference>
<protein>
    <recommendedName>
        <fullName evidence="9">Holliday junction branch migration complex subunit RuvB</fullName>
        <ecNumber evidence="9">3.6.4.-</ecNumber>
    </recommendedName>
</protein>
<evidence type="ECO:0000256" key="7">
    <source>
        <dbReference type="ARBA" id="ARBA00023172"/>
    </source>
</evidence>
<dbReference type="Pfam" id="PF05496">
    <property type="entry name" value="RuvB_N"/>
    <property type="match status" value="1"/>
</dbReference>
<evidence type="ECO:0000256" key="3">
    <source>
        <dbReference type="ARBA" id="ARBA00022763"/>
    </source>
</evidence>
<feature type="binding site" evidence="9">
    <location>
        <position position="67"/>
    </location>
    <ligand>
        <name>Mg(2+)</name>
        <dbReference type="ChEBI" id="CHEBI:18420"/>
    </ligand>
</feature>
<name>K4LHA4_THEPS</name>
<evidence type="ECO:0000256" key="10">
    <source>
        <dbReference type="SAM" id="MobiDB-lite"/>
    </source>
</evidence>
<dbReference type="GO" id="GO:0006310">
    <property type="term" value="P:DNA recombination"/>
    <property type="evidence" value="ECO:0007669"/>
    <property type="project" value="UniProtKB-UniRule"/>
</dbReference>
<comment type="function">
    <text evidence="9">The RuvA-RuvB-RuvC complex processes Holliday junction (HJ) DNA during genetic recombination and DNA repair, while the RuvA-RuvB complex plays an important role in the rescue of blocked DNA replication forks via replication fork reversal (RFR). RuvA specifically binds to HJ cruciform DNA, conferring on it an open structure. The RuvB hexamer acts as an ATP-dependent pump, pulling dsDNA into and through the RuvAB complex. RuvB forms 2 homohexamers on either side of HJ DNA bound by 1 or 2 RuvA tetramers; 4 subunits per hexamer contact DNA at a time. Coordinated motions by a converter formed by DNA-disengaged RuvB subunits stimulates ATP hydrolysis and nucleotide exchange. Immobilization of the converter enables RuvB to convert the ATP-contained energy into a lever motion, pulling 2 nucleotides of DNA out of the RuvA tetramer per ATP hydrolyzed, thus driving DNA branch migration. The RuvB motors rotate together with the DNA substrate, which together with the progressing nucleotide cycle form the mechanistic basis for DNA recombination by continuous HJ branch migration. Branch migration allows RuvC to scan DNA until it finds its consensus sequence, where it cleaves and resolves cruciform DNA.</text>
</comment>
<dbReference type="InterPro" id="IPR027417">
    <property type="entry name" value="P-loop_NTPase"/>
</dbReference>